<keyword evidence="10" id="KW-0479">Metal-binding</keyword>
<evidence type="ECO:0000256" key="4">
    <source>
        <dbReference type="ARBA" id="ARBA00022989"/>
    </source>
</evidence>
<dbReference type="Proteomes" id="UP000035720">
    <property type="component" value="Unassembled WGS sequence"/>
</dbReference>
<dbReference type="Pfam" id="PF02537">
    <property type="entry name" value="CRCB"/>
    <property type="match status" value="1"/>
</dbReference>
<comment type="caution">
    <text evidence="11">The sequence shown here is derived from an EMBL/GenBank/DDBJ whole genome shotgun (WGS) entry which is preliminary data.</text>
</comment>
<feature type="binding site" evidence="10">
    <location>
        <position position="75"/>
    </location>
    <ligand>
        <name>Na(+)</name>
        <dbReference type="ChEBI" id="CHEBI:29101"/>
        <note>structural</note>
    </ligand>
</feature>
<dbReference type="InterPro" id="IPR003691">
    <property type="entry name" value="FluC"/>
</dbReference>
<evidence type="ECO:0000256" key="8">
    <source>
        <dbReference type="ARBA" id="ARBA00035585"/>
    </source>
</evidence>
<keyword evidence="2 10" id="KW-1003">Cell membrane</keyword>
<organism evidence="11 12">
    <name type="scientific">Nostocoides jenkinsii Ben 74</name>
    <dbReference type="NCBI Taxonomy" id="1193518"/>
    <lineage>
        <taxon>Bacteria</taxon>
        <taxon>Bacillati</taxon>
        <taxon>Actinomycetota</taxon>
        <taxon>Actinomycetes</taxon>
        <taxon>Micrococcales</taxon>
        <taxon>Intrasporangiaceae</taxon>
        <taxon>Nostocoides</taxon>
    </lineage>
</organism>
<evidence type="ECO:0000256" key="9">
    <source>
        <dbReference type="ARBA" id="ARBA00049940"/>
    </source>
</evidence>
<comment type="similarity">
    <text evidence="7 10">Belongs to the fluoride channel Fluc/FEX (TC 1.A.43) family.</text>
</comment>
<dbReference type="HAMAP" id="MF_00454">
    <property type="entry name" value="FluC"/>
    <property type="match status" value="1"/>
</dbReference>
<comment type="catalytic activity">
    <reaction evidence="8">
        <text>fluoride(in) = fluoride(out)</text>
        <dbReference type="Rhea" id="RHEA:76159"/>
        <dbReference type="ChEBI" id="CHEBI:17051"/>
    </reaction>
    <physiologicalReaction direction="left-to-right" evidence="8">
        <dbReference type="Rhea" id="RHEA:76160"/>
    </physiologicalReaction>
</comment>
<keyword evidence="12" id="KW-1185">Reference proteome</keyword>
<evidence type="ECO:0000256" key="5">
    <source>
        <dbReference type="ARBA" id="ARBA00023136"/>
    </source>
</evidence>
<evidence type="ECO:0000256" key="2">
    <source>
        <dbReference type="ARBA" id="ARBA00022475"/>
    </source>
</evidence>
<dbReference type="PANTHER" id="PTHR28259">
    <property type="entry name" value="FLUORIDE EXPORT PROTEIN 1-RELATED"/>
    <property type="match status" value="1"/>
</dbReference>
<dbReference type="OrthoDB" id="5148600at2"/>
<keyword evidence="5 10" id="KW-0472">Membrane</keyword>
<accession>A0A077M8K5</accession>
<evidence type="ECO:0000313" key="11">
    <source>
        <dbReference type="EMBL" id="CCI52210.1"/>
    </source>
</evidence>
<dbReference type="AlphaFoldDB" id="A0A077M8K5"/>
<dbReference type="GO" id="GO:0140114">
    <property type="term" value="P:cellular detoxification of fluoride"/>
    <property type="evidence" value="ECO:0007669"/>
    <property type="project" value="UniProtKB-UniRule"/>
</dbReference>
<sequence length="119" mass="12255">MIPLLVVLGGAGGACLRYVVDNLVRERHHGAFPLGTLAVNVLGCFIIGLLAGAWSAAGEPQLWAGLAIGLCGGLTTFSTFSLDSVRLARARERLLALVNVVLSVGLGYLALLLGLMLAG</sequence>
<dbReference type="GO" id="GO:0046872">
    <property type="term" value="F:metal ion binding"/>
    <property type="evidence" value="ECO:0007669"/>
    <property type="project" value="UniProtKB-KW"/>
</dbReference>
<dbReference type="PANTHER" id="PTHR28259:SF1">
    <property type="entry name" value="FLUORIDE EXPORT PROTEIN 1-RELATED"/>
    <property type="match status" value="1"/>
</dbReference>
<evidence type="ECO:0000256" key="6">
    <source>
        <dbReference type="ARBA" id="ARBA00023303"/>
    </source>
</evidence>
<comment type="subcellular location">
    <subcellularLocation>
        <location evidence="1 10">Cell membrane</location>
        <topology evidence="1 10">Multi-pass membrane protein</topology>
    </subcellularLocation>
</comment>
<dbReference type="GO" id="GO:0062054">
    <property type="term" value="F:fluoride channel activity"/>
    <property type="evidence" value="ECO:0007669"/>
    <property type="project" value="UniProtKB-UniRule"/>
</dbReference>
<evidence type="ECO:0000256" key="3">
    <source>
        <dbReference type="ARBA" id="ARBA00022692"/>
    </source>
</evidence>
<keyword evidence="3 10" id="KW-0812">Transmembrane</keyword>
<dbReference type="NCBIfam" id="TIGR00494">
    <property type="entry name" value="crcB"/>
    <property type="match status" value="1"/>
</dbReference>
<feature type="binding site" evidence="10">
    <location>
        <position position="72"/>
    </location>
    <ligand>
        <name>Na(+)</name>
        <dbReference type="ChEBI" id="CHEBI:29101"/>
        <note>structural</note>
    </ligand>
</feature>
<evidence type="ECO:0000256" key="1">
    <source>
        <dbReference type="ARBA" id="ARBA00004651"/>
    </source>
</evidence>
<comment type="function">
    <text evidence="9 10">Fluoride-specific ion channel. Important for reducing fluoride concentration in the cell, thus reducing its toxicity.</text>
</comment>
<name>A0A077M8K5_9MICO</name>
<keyword evidence="6 10" id="KW-0407">Ion channel</keyword>
<evidence type="ECO:0000256" key="10">
    <source>
        <dbReference type="HAMAP-Rule" id="MF_00454"/>
    </source>
</evidence>
<keyword evidence="10" id="KW-0406">Ion transport</keyword>
<evidence type="ECO:0000256" key="7">
    <source>
        <dbReference type="ARBA" id="ARBA00035120"/>
    </source>
</evidence>
<dbReference type="EMBL" id="CAJC01000057">
    <property type="protein sequence ID" value="CCI52210.1"/>
    <property type="molecule type" value="Genomic_DNA"/>
</dbReference>
<feature type="transmembrane region" description="Helical" evidence="10">
    <location>
        <begin position="34"/>
        <end position="56"/>
    </location>
</feature>
<reference evidence="11 12" key="1">
    <citation type="journal article" date="2013" name="ISME J.">
        <title>A metabolic model for members of the genus Tetrasphaera involved in enhanced biological phosphorus removal.</title>
        <authorList>
            <person name="Kristiansen R."/>
            <person name="Nguyen H.T.T."/>
            <person name="Saunders A.M."/>
            <person name="Nielsen J.L."/>
            <person name="Wimmer R."/>
            <person name="Le V.Q."/>
            <person name="McIlroy S.J."/>
            <person name="Petrovski S."/>
            <person name="Seviour R.J."/>
            <person name="Calteau A."/>
            <person name="Nielsen K.L."/>
            <person name="Nielsen P.H."/>
        </authorList>
    </citation>
    <scope>NUCLEOTIDE SEQUENCE [LARGE SCALE GENOMIC DNA]</scope>
    <source>
        <strain evidence="11 12">Ben 74</strain>
    </source>
</reference>
<dbReference type="RefSeq" id="WP_048544669.1">
    <property type="nucleotide sequence ID" value="NZ_HF571038.1"/>
</dbReference>
<dbReference type="GO" id="GO:0005886">
    <property type="term" value="C:plasma membrane"/>
    <property type="evidence" value="ECO:0007669"/>
    <property type="project" value="UniProtKB-SubCell"/>
</dbReference>
<protein>
    <recommendedName>
        <fullName evidence="10">Fluoride-specific ion channel FluC</fullName>
    </recommendedName>
</protein>
<proteinExistence type="inferred from homology"/>
<keyword evidence="4 10" id="KW-1133">Transmembrane helix</keyword>
<keyword evidence="10" id="KW-0813">Transport</keyword>
<feature type="transmembrane region" description="Helical" evidence="10">
    <location>
        <begin position="62"/>
        <end position="82"/>
    </location>
</feature>
<comment type="activity regulation">
    <text evidence="10">Na(+) is not transported, but it plays an essential structural role and its presence is essential for fluoride channel function.</text>
</comment>
<evidence type="ECO:0000313" key="12">
    <source>
        <dbReference type="Proteomes" id="UP000035720"/>
    </source>
</evidence>
<feature type="transmembrane region" description="Helical" evidence="10">
    <location>
        <begin position="94"/>
        <end position="118"/>
    </location>
</feature>
<dbReference type="STRING" id="1193518.BN13_150071"/>
<gene>
    <name evidence="10 11" type="primary">crcB</name>
    <name evidence="10" type="synonym">fluC</name>
    <name evidence="11" type="ORF">BN13_150071</name>
</gene>
<keyword evidence="10" id="KW-0915">Sodium</keyword>